<name>A0A0F9W081_9ZZZZ</name>
<proteinExistence type="predicted"/>
<dbReference type="AlphaFoldDB" id="A0A0F9W081"/>
<reference evidence="2" key="1">
    <citation type="journal article" date="2015" name="Nature">
        <title>Complex archaea that bridge the gap between prokaryotes and eukaryotes.</title>
        <authorList>
            <person name="Spang A."/>
            <person name="Saw J.H."/>
            <person name="Jorgensen S.L."/>
            <person name="Zaremba-Niedzwiedzka K."/>
            <person name="Martijn J."/>
            <person name="Lind A.E."/>
            <person name="van Eijk R."/>
            <person name="Schleper C."/>
            <person name="Guy L."/>
            <person name="Ettema T.J."/>
        </authorList>
    </citation>
    <scope>NUCLEOTIDE SEQUENCE</scope>
</reference>
<dbReference type="Gene3D" id="3.40.50.620">
    <property type="entry name" value="HUPs"/>
    <property type="match status" value="1"/>
</dbReference>
<dbReference type="InterPro" id="IPR002500">
    <property type="entry name" value="PAPS_reduct_dom"/>
</dbReference>
<accession>A0A0F9W081</accession>
<dbReference type="InterPro" id="IPR014729">
    <property type="entry name" value="Rossmann-like_a/b/a_fold"/>
</dbReference>
<evidence type="ECO:0000313" key="2">
    <source>
        <dbReference type="EMBL" id="KKN71463.1"/>
    </source>
</evidence>
<dbReference type="EMBL" id="LAZR01000383">
    <property type="protein sequence ID" value="KKN71463.1"/>
    <property type="molecule type" value="Genomic_DNA"/>
</dbReference>
<dbReference type="Pfam" id="PF01507">
    <property type="entry name" value="PAPS_reduct"/>
    <property type="match status" value="1"/>
</dbReference>
<organism evidence="2">
    <name type="scientific">marine sediment metagenome</name>
    <dbReference type="NCBI Taxonomy" id="412755"/>
    <lineage>
        <taxon>unclassified sequences</taxon>
        <taxon>metagenomes</taxon>
        <taxon>ecological metagenomes</taxon>
    </lineage>
</organism>
<comment type="caution">
    <text evidence="2">The sequence shown here is derived from an EMBL/GenBank/DDBJ whole genome shotgun (WGS) entry which is preliminary data.</text>
</comment>
<dbReference type="GO" id="GO:0003824">
    <property type="term" value="F:catalytic activity"/>
    <property type="evidence" value="ECO:0007669"/>
    <property type="project" value="InterPro"/>
</dbReference>
<sequence>MKRILSFGGGLQTTALAIMVAKGELEVDEVIFADTGAEKPETYWYMDTYIKPMLKITTVRSPLPSYSFGDMYAHYWRLATIPSVIQRRCTDHFKLRPIARYFKGQEVEMLIGFSLDEAYRARRKRTLWAKESYPLIEMQITATGCRRIIQEYGWPTPTKSSCFICQYQRVPEWNWLKNNHADLFLKALELELRFHTRRPDMKEHFGLLGGTPLWRMKDGIQPEMFKNTEYSCWSGHCGH</sequence>
<dbReference type="SUPFAM" id="SSF52402">
    <property type="entry name" value="Adenine nucleotide alpha hydrolases-like"/>
    <property type="match status" value="1"/>
</dbReference>
<protein>
    <recommendedName>
        <fullName evidence="1">Phosphoadenosine phosphosulphate reductase domain-containing protein</fullName>
    </recommendedName>
</protein>
<feature type="domain" description="Phosphoadenosine phosphosulphate reductase" evidence="1">
    <location>
        <begin position="4"/>
        <end position="130"/>
    </location>
</feature>
<gene>
    <name evidence="2" type="ORF">LCGC14_0420420</name>
</gene>
<evidence type="ECO:0000259" key="1">
    <source>
        <dbReference type="Pfam" id="PF01507"/>
    </source>
</evidence>